<evidence type="ECO:0000259" key="1">
    <source>
        <dbReference type="PROSITE" id="PS50206"/>
    </source>
</evidence>
<evidence type="ECO:0000259" key="2">
    <source>
        <dbReference type="PROSITE" id="PS50987"/>
    </source>
</evidence>
<name>A0A0X8P2Q4_ALCXX</name>
<protein>
    <submittedName>
        <fullName evidence="3">ArsR family transcriptional regulator</fullName>
    </submittedName>
</protein>
<feature type="domain" description="Rhodanese" evidence="1">
    <location>
        <begin position="136"/>
        <end position="225"/>
    </location>
</feature>
<dbReference type="InterPro" id="IPR036873">
    <property type="entry name" value="Rhodanese-like_dom_sf"/>
</dbReference>
<evidence type="ECO:0000313" key="3">
    <source>
        <dbReference type="EMBL" id="AMG38847.1"/>
    </source>
</evidence>
<dbReference type="PROSITE" id="PS50206">
    <property type="entry name" value="RHODANESE_3"/>
    <property type="match status" value="1"/>
</dbReference>
<dbReference type="GO" id="GO:0003700">
    <property type="term" value="F:DNA-binding transcription factor activity"/>
    <property type="evidence" value="ECO:0007669"/>
    <property type="project" value="InterPro"/>
</dbReference>
<dbReference type="PROSITE" id="PS00380">
    <property type="entry name" value="RHODANESE_1"/>
    <property type="match status" value="1"/>
</dbReference>
<dbReference type="PANTHER" id="PTHR43031">
    <property type="entry name" value="FAD-DEPENDENT OXIDOREDUCTASE"/>
    <property type="match status" value="1"/>
</dbReference>
<feature type="domain" description="HTH arsR-type" evidence="2">
    <location>
        <begin position="13"/>
        <end position="107"/>
    </location>
</feature>
<dbReference type="InterPro" id="IPR001845">
    <property type="entry name" value="HTH_ArsR_DNA-bd_dom"/>
</dbReference>
<dbReference type="SUPFAM" id="SSF52821">
    <property type="entry name" value="Rhodanese/Cell cycle control phosphatase"/>
    <property type="match status" value="1"/>
</dbReference>
<dbReference type="Proteomes" id="UP000060602">
    <property type="component" value="Chromosome"/>
</dbReference>
<dbReference type="PROSITE" id="PS50987">
    <property type="entry name" value="HTH_ARSR_2"/>
    <property type="match status" value="1"/>
</dbReference>
<dbReference type="EMBL" id="CP014060">
    <property type="protein sequence ID" value="AMG38847.1"/>
    <property type="molecule type" value="Genomic_DNA"/>
</dbReference>
<dbReference type="InterPro" id="IPR001763">
    <property type="entry name" value="Rhodanese-like_dom"/>
</dbReference>
<proteinExistence type="predicted"/>
<dbReference type="Pfam" id="PF12840">
    <property type="entry name" value="HTH_20"/>
    <property type="match status" value="1"/>
</dbReference>
<dbReference type="CDD" id="cd00158">
    <property type="entry name" value="RHOD"/>
    <property type="match status" value="1"/>
</dbReference>
<dbReference type="InterPro" id="IPR050229">
    <property type="entry name" value="GlpE_sulfurtransferase"/>
</dbReference>
<evidence type="ECO:0000313" key="4">
    <source>
        <dbReference type="Proteomes" id="UP000060602"/>
    </source>
</evidence>
<dbReference type="InterPro" id="IPR036388">
    <property type="entry name" value="WH-like_DNA-bd_sf"/>
</dbReference>
<dbReference type="Pfam" id="PF00581">
    <property type="entry name" value="Rhodanese"/>
    <property type="match status" value="1"/>
</dbReference>
<dbReference type="Gene3D" id="3.40.250.10">
    <property type="entry name" value="Rhodanese-like domain"/>
    <property type="match status" value="1"/>
</dbReference>
<dbReference type="NCBIfam" id="NF033788">
    <property type="entry name" value="HTH_metalloreg"/>
    <property type="match status" value="1"/>
</dbReference>
<dbReference type="InterPro" id="IPR001307">
    <property type="entry name" value="Thiosulphate_STrfase_CS"/>
</dbReference>
<dbReference type="GO" id="GO:0004792">
    <property type="term" value="F:thiosulfate-cyanide sulfurtransferase activity"/>
    <property type="evidence" value="ECO:0007669"/>
    <property type="project" value="InterPro"/>
</dbReference>
<dbReference type="SMART" id="SM00418">
    <property type="entry name" value="HTH_ARSR"/>
    <property type="match status" value="1"/>
</dbReference>
<reference evidence="4" key="1">
    <citation type="submission" date="2015-12" db="EMBL/GenBank/DDBJ databases">
        <title>FDA dAtabase for Regulatory Grade micrObial Sequences (FDA-ARGOS): Supporting development and validation of Infectious Disease Dx tests.</title>
        <authorList>
            <person name="Case J."/>
            <person name="Tallon L."/>
            <person name="Sadzewicz L."/>
            <person name="Sengamalay N."/>
            <person name="Ott S."/>
            <person name="Godinez A."/>
            <person name="Nagaraj S."/>
            <person name="Nadendla S."/>
            <person name="Sichtig H."/>
        </authorList>
    </citation>
    <scope>NUCLEOTIDE SEQUENCE [LARGE SCALE GENOMIC DNA]</scope>
    <source>
        <strain evidence="4">FDAARGOS_147</strain>
    </source>
</reference>
<dbReference type="InterPro" id="IPR011991">
    <property type="entry name" value="ArsR-like_HTH"/>
</dbReference>
<sequence>MKTLPPTLPMTDPAADSLDDLAEAAKTLGHPHRLALLQAVLQRESTVEQLALGSGLSVTNASQHLQQLKRAGFIQSRRDGKHVLYRGGAGPVSEVLSALQDYLSHQRQEMRRVAADSVNRPEQLEAVSIEQLTARLDEGALLLDVRSREDYAAGHIPGAVNIPTEELEPHLAQLPRDQNIVAYCGGRYCVLSMRAVALLRARGFQAQRLGDGFPAWKAAGLRVEATRH</sequence>
<dbReference type="SUPFAM" id="SSF46785">
    <property type="entry name" value="Winged helix' DNA-binding domain"/>
    <property type="match status" value="1"/>
</dbReference>
<dbReference type="CDD" id="cd00090">
    <property type="entry name" value="HTH_ARSR"/>
    <property type="match status" value="1"/>
</dbReference>
<dbReference type="InterPro" id="IPR036390">
    <property type="entry name" value="WH_DNA-bd_sf"/>
</dbReference>
<dbReference type="PRINTS" id="PR00778">
    <property type="entry name" value="HTHARSR"/>
</dbReference>
<dbReference type="Gene3D" id="1.10.10.10">
    <property type="entry name" value="Winged helix-like DNA-binding domain superfamily/Winged helix DNA-binding domain"/>
    <property type="match status" value="1"/>
</dbReference>
<accession>A0A0X8P2Q4</accession>
<organism evidence="3 4">
    <name type="scientific">Alcaligenes xylosoxydans xylosoxydans</name>
    <name type="common">Achromobacter xylosoxidans</name>
    <dbReference type="NCBI Taxonomy" id="85698"/>
    <lineage>
        <taxon>Bacteria</taxon>
        <taxon>Pseudomonadati</taxon>
        <taxon>Pseudomonadota</taxon>
        <taxon>Betaproteobacteria</taxon>
        <taxon>Burkholderiales</taxon>
        <taxon>Alcaligenaceae</taxon>
        <taxon>Achromobacter</taxon>
    </lineage>
</organism>
<gene>
    <name evidence="3" type="ORF">AL504_24145</name>
</gene>
<dbReference type="PANTHER" id="PTHR43031:SF1">
    <property type="entry name" value="PYRIDINE NUCLEOTIDE-DISULPHIDE OXIDOREDUCTASE"/>
    <property type="match status" value="1"/>
</dbReference>
<dbReference type="SMART" id="SM00450">
    <property type="entry name" value="RHOD"/>
    <property type="match status" value="1"/>
</dbReference>
<dbReference type="AlphaFoldDB" id="A0A0X8P2Q4"/>